<evidence type="ECO:0000256" key="8">
    <source>
        <dbReference type="SAM" id="SignalP"/>
    </source>
</evidence>
<name>A0ABX2AIZ7_9BACT</name>
<dbReference type="SUPFAM" id="SSF49464">
    <property type="entry name" value="Carboxypeptidase regulatory domain-like"/>
    <property type="match status" value="1"/>
</dbReference>
<evidence type="ECO:0000256" key="4">
    <source>
        <dbReference type="ARBA" id="ARBA00022692"/>
    </source>
</evidence>
<evidence type="ECO:0000256" key="5">
    <source>
        <dbReference type="ARBA" id="ARBA00023136"/>
    </source>
</evidence>
<dbReference type="PROSITE" id="PS51257">
    <property type="entry name" value="PROKAR_LIPOPROTEIN"/>
    <property type="match status" value="1"/>
</dbReference>
<dbReference type="NCBIfam" id="TIGR04056">
    <property type="entry name" value="OMP_RagA_SusC"/>
    <property type="match status" value="1"/>
</dbReference>
<dbReference type="Gene3D" id="2.60.40.1120">
    <property type="entry name" value="Carboxypeptidase-like, regulatory domain"/>
    <property type="match status" value="1"/>
</dbReference>
<feature type="chain" id="PRO_5045461283" evidence="8">
    <location>
        <begin position="37"/>
        <end position="1094"/>
    </location>
</feature>
<organism evidence="10 11">
    <name type="scientific">Xylanibacter muris</name>
    <dbReference type="NCBI Taxonomy" id="2736290"/>
    <lineage>
        <taxon>Bacteria</taxon>
        <taxon>Pseudomonadati</taxon>
        <taxon>Bacteroidota</taxon>
        <taxon>Bacteroidia</taxon>
        <taxon>Bacteroidales</taxon>
        <taxon>Prevotellaceae</taxon>
        <taxon>Xylanibacter</taxon>
    </lineage>
</organism>
<feature type="domain" description="TonB-dependent receptor plug" evidence="9">
    <location>
        <begin position="166"/>
        <end position="264"/>
    </location>
</feature>
<dbReference type="Gene3D" id="2.170.130.10">
    <property type="entry name" value="TonB-dependent receptor, plug domain"/>
    <property type="match status" value="1"/>
</dbReference>
<evidence type="ECO:0000256" key="7">
    <source>
        <dbReference type="PROSITE-ProRule" id="PRU01360"/>
    </source>
</evidence>
<sequence>MKLKNITFYNKICHNVPAGCIVLCMGMLACPSNVFAQDDDTDETVEVLNKPEVRKQKHYALRTITGRVVDANNNPVFGAIVNAMDFEGYSTLTEEDGTYKLELPVFCSSVIITEPKYNSVVIGLQKGEKQMEATMYSTSFTSGYSSDMNRRNDRSSTSFGYTSALNVKEEIQKQLGGVAYTQQRNGTPGIGGNIFIQGINSLNVNAQPLVVVDGVVLDQQYGRTMIHDGFTNDILSNISPADIEKVTVLRNGTALYGAKGANGVILIETRRCKSMATRISATISAGITAKPKFIDMMDAEQYRGYASEMLKTTSTRIREFKFLNNDPNYYYYNQYHNNTDWKDKVYRTAFTQNYGITVEGGDNVATYNLSVGYTEANSTLEYNDMSRLNIRFNTDINLVKNLSVRFDASFSNLTRDIRDDGAPLSYDEGTPTSPSFLAYAKSPFLSPYAFGRGVISDSHLDITPESYLDEALANYSDYNWKLANPVALNEYAEASNKNRFENSLLNISVRPEYRITPNLSVSEHFSYTLVNTNEKYYIPINGVPSYYVAEVNGFRTNEVRSLFSKQNSVMSDTRVSWHNRYDAHNISVFGGARIQWESYLLNNQLGYNTGSDKTPFMSSGLMNANSFGTKDNWNSLAWYLQANYDFMGRYYLQGNLTAEGSSRFGEDADGLSLFGASWGVFPSLQASWVITNEPWMAKAGIFNFLRLTAGYDVSGNDDIDYYAARSYLRSKLFLHALSGITIAGIGNTKIKWETTRRVNVGIDAAMLNNRLSLSFNVFKSWTSDLLTMQSLGFLSGLDSNWSNGGKLENEGFDLSANVKVVSNRDWQWEIGGSMGHYKNKLTELPDNKTYIDTELYGAVVRSEVGMPVNMFYGYKTKGVFSTSEEAEKAGKYVLDANGVTKHYFGAGDMIFVDRDGNGEINDKDRFVIGDPNPDIYGNISTSLTYKNINLDVRFNYSLGNDVYNYMRSQLEGGSRFMNQTSNMLGRWQAEGQVTDVPKITFQDPMGNSRFSDRWIEDGSYLRLKTVTLSYRMPMNSQYIQGLEFWIQGNNLLTFSKYLGSDPEFSTTTSVIGQGIDCGQLPQSASFVAGVRINL</sequence>
<dbReference type="SUPFAM" id="SSF56935">
    <property type="entry name" value="Porins"/>
    <property type="match status" value="1"/>
</dbReference>
<dbReference type="PROSITE" id="PS52016">
    <property type="entry name" value="TONB_DEPENDENT_REC_3"/>
    <property type="match status" value="1"/>
</dbReference>
<evidence type="ECO:0000313" key="11">
    <source>
        <dbReference type="Proteomes" id="UP000714420"/>
    </source>
</evidence>
<proteinExistence type="inferred from homology"/>
<keyword evidence="11" id="KW-1185">Reference proteome</keyword>
<evidence type="ECO:0000256" key="2">
    <source>
        <dbReference type="ARBA" id="ARBA00022448"/>
    </source>
</evidence>
<dbReference type="InterPro" id="IPR012910">
    <property type="entry name" value="Plug_dom"/>
</dbReference>
<dbReference type="Gene3D" id="2.40.170.20">
    <property type="entry name" value="TonB-dependent receptor, beta-barrel domain"/>
    <property type="match status" value="1"/>
</dbReference>
<comment type="similarity">
    <text evidence="7">Belongs to the TonB-dependent receptor family.</text>
</comment>
<keyword evidence="6 7" id="KW-0998">Cell outer membrane</keyword>
<dbReference type="InterPro" id="IPR008969">
    <property type="entry name" value="CarboxyPept-like_regulatory"/>
</dbReference>
<keyword evidence="5 7" id="KW-0472">Membrane</keyword>
<protein>
    <submittedName>
        <fullName evidence="10">SusC/RagA family TonB-linked outer membrane protein</fullName>
    </submittedName>
</protein>
<keyword evidence="8" id="KW-0732">Signal</keyword>
<evidence type="ECO:0000259" key="9">
    <source>
        <dbReference type="Pfam" id="PF07715"/>
    </source>
</evidence>
<dbReference type="InterPro" id="IPR039426">
    <property type="entry name" value="TonB-dep_rcpt-like"/>
</dbReference>
<feature type="signal peptide" evidence="8">
    <location>
        <begin position="1"/>
        <end position="36"/>
    </location>
</feature>
<dbReference type="EMBL" id="JABKKF010000001">
    <property type="protein sequence ID" value="NPD91066.1"/>
    <property type="molecule type" value="Genomic_DNA"/>
</dbReference>
<comment type="subcellular location">
    <subcellularLocation>
        <location evidence="1 7">Cell outer membrane</location>
        <topology evidence="1 7">Multi-pass membrane protein</topology>
    </subcellularLocation>
</comment>
<dbReference type="RefSeq" id="WP_172272776.1">
    <property type="nucleotide sequence ID" value="NZ_CASGMU010000001.1"/>
</dbReference>
<evidence type="ECO:0000256" key="3">
    <source>
        <dbReference type="ARBA" id="ARBA00022452"/>
    </source>
</evidence>
<evidence type="ECO:0000256" key="6">
    <source>
        <dbReference type="ARBA" id="ARBA00023237"/>
    </source>
</evidence>
<evidence type="ECO:0000313" key="10">
    <source>
        <dbReference type="EMBL" id="NPD91066.1"/>
    </source>
</evidence>
<dbReference type="InterPro" id="IPR036942">
    <property type="entry name" value="Beta-barrel_TonB_sf"/>
</dbReference>
<gene>
    <name evidence="10" type="ORF">HPS56_01595</name>
</gene>
<keyword evidence="4 7" id="KW-0812">Transmembrane</keyword>
<accession>A0ABX2AIZ7</accession>
<keyword evidence="2 7" id="KW-0813">Transport</keyword>
<dbReference type="Proteomes" id="UP000714420">
    <property type="component" value="Unassembled WGS sequence"/>
</dbReference>
<comment type="caution">
    <text evidence="10">The sequence shown here is derived from an EMBL/GenBank/DDBJ whole genome shotgun (WGS) entry which is preliminary data.</text>
</comment>
<keyword evidence="3 7" id="KW-1134">Transmembrane beta strand</keyword>
<reference evidence="10 11" key="1">
    <citation type="submission" date="2020-05" db="EMBL/GenBank/DDBJ databases">
        <title>Distinct polysaccharide utilization as determinants for interspecies competition between intestinal Prevotella spp.</title>
        <authorList>
            <person name="Galvez E.J.C."/>
            <person name="Iljazovic A."/>
            <person name="Strowig T."/>
        </authorList>
    </citation>
    <scope>NUCLEOTIDE SEQUENCE [LARGE SCALE GENOMIC DNA]</scope>
    <source>
        <strain evidence="10 11">PMUR</strain>
    </source>
</reference>
<evidence type="ECO:0000256" key="1">
    <source>
        <dbReference type="ARBA" id="ARBA00004571"/>
    </source>
</evidence>
<dbReference type="InterPro" id="IPR037066">
    <property type="entry name" value="Plug_dom_sf"/>
</dbReference>
<dbReference type="InterPro" id="IPR023996">
    <property type="entry name" value="TonB-dep_OMP_SusC/RagA"/>
</dbReference>
<dbReference type="Pfam" id="PF07715">
    <property type="entry name" value="Plug"/>
    <property type="match status" value="1"/>
</dbReference>